<organism evidence="3 4">
    <name type="scientific">Orlajensenia flava</name>
    <dbReference type="NCBI Taxonomy" id="2565934"/>
    <lineage>
        <taxon>Bacteria</taxon>
        <taxon>Bacillati</taxon>
        <taxon>Actinomycetota</taxon>
        <taxon>Actinomycetes</taxon>
        <taxon>Micrococcales</taxon>
        <taxon>Microbacteriaceae</taxon>
        <taxon>Orlajensenia</taxon>
    </lineage>
</organism>
<evidence type="ECO:0000256" key="1">
    <source>
        <dbReference type="SAM" id="MobiDB-lite"/>
    </source>
</evidence>
<sequence>MTSSDPLLDPVDSESTTNKPASDVVAADTPSVESAPPVESAQPSVDRSRRSWKTPLVIVGTAAAVAGVVALVVTGWTGLSDAHRRIGADLATAEQRLAVVDRGVLSGTTAASDTQKIAAGLTSLDLSSFADANSLAALGKATAAADTRLTAAARQKHTAVDVAQASLFWPWDILVDSERMKRGLASTNADAAESRRTITGLRDSAKEVEKSGLAVATEVGKSLPSVLGAYPSARNTARDELHRASDVLRVPYWDSADTDVASYLHAVDDLRSTQEAELAEKQGPLLANRQAAEEFARSISGGVMLDFDWADIVIGYGDGDSMAGTAQDTWYTPDEVYSTITLTNSVAALWNDGSDRSQSLVAHEVGHAIHPKCFGIYPDDEATEELWATAWSISWGHTSDANGTQAYGRPADSLIATAATCR</sequence>
<gene>
    <name evidence="3" type="ORF">E6C70_06790</name>
</gene>
<proteinExistence type="predicted"/>
<dbReference type="Proteomes" id="UP000307380">
    <property type="component" value="Unassembled WGS sequence"/>
</dbReference>
<evidence type="ECO:0000256" key="2">
    <source>
        <dbReference type="SAM" id="Phobius"/>
    </source>
</evidence>
<accession>A0A4S4FXI2</accession>
<name>A0A4S4FXI2_9MICO</name>
<comment type="caution">
    <text evidence="3">The sequence shown here is derived from an EMBL/GenBank/DDBJ whole genome shotgun (WGS) entry which is preliminary data.</text>
</comment>
<keyword evidence="2" id="KW-1133">Transmembrane helix</keyword>
<dbReference type="OrthoDB" id="4976927at2"/>
<evidence type="ECO:0000313" key="3">
    <source>
        <dbReference type="EMBL" id="THG35730.1"/>
    </source>
</evidence>
<evidence type="ECO:0000313" key="4">
    <source>
        <dbReference type="Proteomes" id="UP000307380"/>
    </source>
</evidence>
<keyword evidence="2" id="KW-0472">Membrane</keyword>
<reference evidence="3 4" key="1">
    <citation type="submission" date="2019-04" db="EMBL/GenBank/DDBJ databases">
        <authorList>
            <person name="Jiang L."/>
        </authorList>
    </citation>
    <scope>NUCLEOTIDE SEQUENCE [LARGE SCALE GENOMIC DNA]</scope>
    <source>
        <strain evidence="3 4">YIM 131861</strain>
    </source>
</reference>
<keyword evidence="4" id="KW-1185">Reference proteome</keyword>
<protein>
    <submittedName>
        <fullName evidence="3">Uncharacterized protein</fullName>
    </submittedName>
</protein>
<feature type="transmembrane region" description="Helical" evidence="2">
    <location>
        <begin position="56"/>
        <end position="76"/>
    </location>
</feature>
<dbReference type="AlphaFoldDB" id="A0A4S4FXI2"/>
<keyword evidence="2" id="KW-0812">Transmembrane</keyword>
<dbReference type="EMBL" id="SSSN01000003">
    <property type="protein sequence ID" value="THG35730.1"/>
    <property type="molecule type" value="Genomic_DNA"/>
</dbReference>
<feature type="region of interest" description="Disordered" evidence="1">
    <location>
        <begin position="1"/>
        <end position="49"/>
    </location>
</feature>
<dbReference type="RefSeq" id="WP_136423444.1">
    <property type="nucleotide sequence ID" value="NZ_SSSN01000003.1"/>
</dbReference>